<dbReference type="Proteomes" id="UP001501747">
    <property type="component" value="Unassembled WGS sequence"/>
</dbReference>
<keyword evidence="8" id="KW-1185">Reference proteome</keyword>
<dbReference type="Gene3D" id="1.10.10.60">
    <property type="entry name" value="Homeodomain-like"/>
    <property type="match status" value="1"/>
</dbReference>
<evidence type="ECO:0000256" key="3">
    <source>
        <dbReference type="ARBA" id="ARBA00023125"/>
    </source>
</evidence>
<dbReference type="PROSITE" id="PS50977">
    <property type="entry name" value="HTH_TETR_2"/>
    <property type="match status" value="1"/>
</dbReference>
<keyword evidence="2" id="KW-0805">Transcription regulation</keyword>
<feature type="domain" description="HTH tetR-type" evidence="6">
    <location>
        <begin position="8"/>
        <end position="68"/>
    </location>
</feature>
<dbReference type="SUPFAM" id="SSF46689">
    <property type="entry name" value="Homeodomain-like"/>
    <property type="match status" value="1"/>
</dbReference>
<evidence type="ECO:0000256" key="4">
    <source>
        <dbReference type="ARBA" id="ARBA00023163"/>
    </source>
</evidence>
<dbReference type="InterPro" id="IPR004111">
    <property type="entry name" value="Repressor_TetR_C"/>
</dbReference>
<proteinExistence type="predicted"/>
<gene>
    <name evidence="7" type="primary">tetR(A)</name>
    <name evidence="7" type="ORF">GCM10022247_15820</name>
</gene>
<dbReference type="PRINTS" id="PR00455">
    <property type="entry name" value="HTHTETR"/>
</dbReference>
<keyword evidence="4" id="KW-0804">Transcription</keyword>
<name>A0ABP7RFF2_9PSEU</name>
<dbReference type="InterPro" id="IPR036271">
    <property type="entry name" value="Tet_transcr_reg_TetR-rel_C_sf"/>
</dbReference>
<dbReference type="SUPFAM" id="SSF48498">
    <property type="entry name" value="Tetracyclin repressor-like, C-terminal domain"/>
    <property type="match status" value="1"/>
</dbReference>
<evidence type="ECO:0000256" key="1">
    <source>
        <dbReference type="ARBA" id="ARBA00022491"/>
    </source>
</evidence>
<dbReference type="Gene3D" id="1.10.357.10">
    <property type="entry name" value="Tetracycline Repressor, domain 2"/>
    <property type="match status" value="1"/>
</dbReference>
<dbReference type="PANTHER" id="PTHR30055">
    <property type="entry name" value="HTH-TYPE TRANSCRIPTIONAL REGULATOR RUTR"/>
    <property type="match status" value="1"/>
</dbReference>
<comment type="caution">
    <text evidence="7">The sequence shown here is derived from an EMBL/GenBank/DDBJ whole genome shotgun (WGS) entry which is preliminary data.</text>
</comment>
<dbReference type="Pfam" id="PF02909">
    <property type="entry name" value="TetR_C_1"/>
    <property type="match status" value="1"/>
</dbReference>
<protein>
    <submittedName>
        <fullName evidence="7">Tetracycline resistance transcriptional repressor TetR(A)</fullName>
    </submittedName>
</protein>
<dbReference type="PRINTS" id="PR00400">
    <property type="entry name" value="TETREPRESSOR"/>
</dbReference>
<dbReference type="InterPro" id="IPR050109">
    <property type="entry name" value="HTH-type_TetR-like_transc_reg"/>
</dbReference>
<evidence type="ECO:0000313" key="7">
    <source>
        <dbReference type="EMBL" id="GAA3996682.1"/>
    </source>
</evidence>
<dbReference type="PANTHER" id="PTHR30055:SF151">
    <property type="entry name" value="TRANSCRIPTIONAL REGULATORY PROTEIN"/>
    <property type="match status" value="1"/>
</dbReference>
<evidence type="ECO:0000256" key="5">
    <source>
        <dbReference type="PROSITE-ProRule" id="PRU00335"/>
    </source>
</evidence>
<dbReference type="EMBL" id="BAABAL010000005">
    <property type="protein sequence ID" value="GAA3996682.1"/>
    <property type="molecule type" value="Genomic_DNA"/>
</dbReference>
<dbReference type="InterPro" id="IPR001647">
    <property type="entry name" value="HTH_TetR"/>
</dbReference>
<organism evidence="7 8">
    <name type="scientific">Allokutzneria multivorans</name>
    <dbReference type="NCBI Taxonomy" id="1142134"/>
    <lineage>
        <taxon>Bacteria</taxon>
        <taxon>Bacillati</taxon>
        <taxon>Actinomycetota</taxon>
        <taxon>Actinomycetes</taxon>
        <taxon>Pseudonocardiales</taxon>
        <taxon>Pseudonocardiaceae</taxon>
        <taxon>Allokutzneria</taxon>
    </lineage>
</organism>
<dbReference type="Pfam" id="PF00440">
    <property type="entry name" value="TetR_N"/>
    <property type="match status" value="1"/>
</dbReference>
<dbReference type="InterPro" id="IPR009057">
    <property type="entry name" value="Homeodomain-like_sf"/>
</dbReference>
<dbReference type="InterPro" id="IPR023772">
    <property type="entry name" value="DNA-bd_HTH_TetR-type_CS"/>
</dbReference>
<keyword evidence="3 5" id="KW-0238">DNA-binding</keyword>
<keyword evidence="1" id="KW-0678">Repressor</keyword>
<dbReference type="RefSeq" id="WP_344872176.1">
    <property type="nucleotide sequence ID" value="NZ_BAABAL010000005.1"/>
</dbReference>
<evidence type="ECO:0000256" key="2">
    <source>
        <dbReference type="ARBA" id="ARBA00023015"/>
    </source>
</evidence>
<feature type="DNA-binding region" description="H-T-H motif" evidence="5">
    <location>
        <begin position="31"/>
        <end position="50"/>
    </location>
</feature>
<evidence type="ECO:0000313" key="8">
    <source>
        <dbReference type="Proteomes" id="UP001501747"/>
    </source>
</evidence>
<evidence type="ECO:0000259" key="6">
    <source>
        <dbReference type="PROSITE" id="PS50977"/>
    </source>
</evidence>
<dbReference type="InterPro" id="IPR003012">
    <property type="entry name" value="Tet_transcr_reg_TetR"/>
</dbReference>
<dbReference type="PROSITE" id="PS01081">
    <property type="entry name" value="HTH_TETR_1"/>
    <property type="match status" value="1"/>
</dbReference>
<sequence length="231" mass="24726">MSATRKPGLTREVLIETALRLLDEVGLDGLTVRRLATELGVQSPALYWHVKSKQELLDGMADAIVLSAGMGPPREDESWQDWLLRRCRSYRRSLLVHRDGARVVSGSAALSEETIRLFNDELTAMVGRGFTPVLALRTITAASQFINGFALQEQSAVDRAVPDTDDRLGGLARVVPGGMRSALVLAIGAGGSAGGDEAFEHGLRVLVDGTAAALAREARPDELRAVDVAGQ</sequence>
<accession>A0ABP7RFF2</accession>
<reference evidence="8" key="1">
    <citation type="journal article" date="2019" name="Int. J. Syst. Evol. Microbiol.">
        <title>The Global Catalogue of Microorganisms (GCM) 10K type strain sequencing project: providing services to taxonomists for standard genome sequencing and annotation.</title>
        <authorList>
            <consortium name="The Broad Institute Genomics Platform"/>
            <consortium name="The Broad Institute Genome Sequencing Center for Infectious Disease"/>
            <person name="Wu L."/>
            <person name="Ma J."/>
        </authorList>
    </citation>
    <scope>NUCLEOTIDE SEQUENCE [LARGE SCALE GENOMIC DNA]</scope>
    <source>
        <strain evidence="8">JCM 17342</strain>
    </source>
</reference>